<evidence type="ECO:0000313" key="7">
    <source>
        <dbReference type="EMBL" id="WNR43768.1"/>
    </source>
</evidence>
<evidence type="ECO:0000313" key="8">
    <source>
        <dbReference type="Proteomes" id="UP001304650"/>
    </source>
</evidence>
<feature type="transmembrane region" description="Helical" evidence="5">
    <location>
        <begin position="20"/>
        <end position="37"/>
    </location>
</feature>
<protein>
    <submittedName>
        <fullName evidence="7">O-antigen ligase family protein</fullName>
    </submittedName>
</protein>
<keyword evidence="2 5" id="KW-0812">Transmembrane</keyword>
<evidence type="ECO:0000259" key="6">
    <source>
        <dbReference type="Pfam" id="PF04932"/>
    </source>
</evidence>
<dbReference type="RefSeq" id="WP_314798539.1">
    <property type="nucleotide sequence ID" value="NZ_CP130319.1"/>
</dbReference>
<dbReference type="GO" id="GO:0016874">
    <property type="term" value="F:ligase activity"/>
    <property type="evidence" value="ECO:0007669"/>
    <property type="project" value="UniProtKB-KW"/>
</dbReference>
<evidence type="ECO:0000256" key="1">
    <source>
        <dbReference type="ARBA" id="ARBA00004141"/>
    </source>
</evidence>
<feature type="domain" description="O-antigen ligase-related" evidence="6">
    <location>
        <begin position="219"/>
        <end position="359"/>
    </location>
</feature>
<gene>
    <name evidence="7" type="ORF">MJB10_22105</name>
</gene>
<feature type="transmembrane region" description="Helical" evidence="5">
    <location>
        <begin position="181"/>
        <end position="201"/>
    </location>
</feature>
<dbReference type="Proteomes" id="UP001304650">
    <property type="component" value="Chromosome"/>
</dbReference>
<keyword evidence="3 5" id="KW-1133">Transmembrane helix</keyword>
<dbReference type="InterPro" id="IPR007016">
    <property type="entry name" value="O-antigen_ligase-rel_domated"/>
</dbReference>
<name>A0AA96LQ48_9BACL</name>
<evidence type="ECO:0000256" key="5">
    <source>
        <dbReference type="SAM" id="Phobius"/>
    </source>
</evidence>
<dbReference type="AlphaFoldDB" id="A0AA96LQ48"/>
<dbReference type="GO" id="GO:0016020">
    <property type="term" value="C:membrane"/>
    <property type="evidence" value="ECO:0007669"/>
    <property type="project" value="UniProtKB-SubCell"/>
</dbReference>
<accession>A0AA96LQ48</accession>
<feature type="transmembrane region" description="Helical" evidence="5">
    <location>
        <begin position="233"/>
        <end position="249"/>
    </location>
</feature>
<feature type="transmembrane region" description="Helical" evidence="5">
    <location>
        <begin position="57"/>
        <end position="78"/>
    </location>
</feature>
<keyword evidence="4 5" id="KW-0472">Membrane</keyword>
<evidence type="ECO:0000256" key="2">
    <source>
        <dbReference type="ARBA" id="ARBA00022692"/>
    </source>
</evidence>
<dbReference type="PANTHER" id="PTHR37422">
    <property type="entry name" value="TEICHURONIC ACID BIOSYNTHESIS PROTEIN TUAE"/>
    <property type="match status" value="1"/>
</dbReference>
<keyword evidence="8" id="KW-1185">Reference proteome</keyword>
<dbReference type="Pfam" id="PF04932">
    <property type="entry name" value="Wzy_C"/>
    <property type="match status" value="1"/>
</dbReference>
<keyword evidence="7" id="KW-0436">Ligase</keyword>
<comment type="subcellular location">
    <subcellularLocation>
        <location evidence="1">Membrane</location>
        <topology evidence="1">Multi-pass membrane protein</topology>
    </subcellularLocation>
</comment>
<feature type="transmembrane region" description="Helical" evidence="5">
    <location>
        <begin position="210"/>
        <end position="227"/>
    </location>
</feature>
<reference evidence="7" key="1">
    <citation type="submission" date="2022-02" db="EMBL/GenBank/DDBJ databases">
        <title>Paenibacillus sp. MBLB1832 Whole Genome Shotgun Sequencing.</title>
        <authorList>
            <person name="Hwang C.Y."/>
            <person name="Cho E.-S."/>
            <person name="Seo M.-J."/>
        </authorList>
    </citation>
    <scope>NUCLEOTIDE SEQUENCE</scope>
    <source>
        <strain evidence="7">MBLB1832</strain>
    </source>
</reference>
<organism evidence="7 8">
    <name type="scientific">Paenibacillus roseopurpureus</name>
    <dbReference type="NCBI Taxonomy" id="2918901"/>
    <lineage>
        <taxon>Bacteria</taxon>
        <taxon>Bacillati</taxon>
        <taxon>Bacillota</taxon>
        <taxon>Bacilli</taxon>
        <taxon>Bacillales</taxon>
        <taxon>Paenibacillaceae</taxon>
        <taxon>Paenibacillus</taxon>
    </lineage>
</organism>
<feature type="transmembrane region" description="Helical" evidence="5">
    <location>
        <begin position="352"/>
        <end position="371"/>
    </location>
</feature>
<dbReference type="InterPro" id="IPR051533">
    <property type="entry name" value="WaaL-like"/>
</dbReference>
<feature type="transmembrane region" description="Helical" evidence="5">
    <location>
        <begin position="115"/>
        <end position="132"/>
    </location>
</feature>
<feature type="transmembrane region" description="Helical" evidence="5">
    <location>
        <begin position="90"/>
        <end position="109"/>
    </location>
</feature>
<proteinExistence type="predicted"/>
<dbReference type="KEGG" id="proo:MJB10_22105"/>
<dbReference type="EMBL" id="CP130319">
    <property type="protein sequence ID" value="WNR43768.1"/>
    <property type="molecule type" value="Genomic_DNA"/>
</dbReference>
<feature type="transmembrane region" description="Helical" evidence="5">
    <location>
        <begin position="139"/>
        <end position="161"/>
    </location>
</feature>
<feature type="transmembrane region" description="Helical" evidence="5">
    <location>
        <begin position="256"/>
        <end position="280"/>
    </location>
</feature>
<evidence type="ECO:0000256" key="3">
    <source>
        <dbReference type="ARBA" id="ARBA00022989"/>
    </source>
</evidence>
<dbReference type="PANTHER" id="PTHR37422:SF17">
    <property type="entry name" value="O-ANTIGEN LIGASE"/>
    <property type="match status" value="1"/>
</dbReference>
<sequence>MIKQQIQIQHDQRMILKKALVVLVVLILISPILNNLTSPRVFNLEQIMVVTMEKDPTALLIRSAMTALLLFFSFLLIWPAMKQKFAKPELQLWVASCMFSCGPILSSVLGSKATLSPQWFVLPLCFTALLLLRGKDLKWFVSLIRMIALVYLYGSLIAALVDPAFAIEEYYKLGYFYSFRLHGIANLANHLAPMVIVFWLTNRIYEKKNTYFNIVHWLVSFTVLLLTQSKTTWVTFVVLFMFVFLATRTRAARHMYIVITTVIVLCGCLFIINSSASYALGLQSQDMELITSLTGRNFVWSYTIEIWKHNPLFGYGLDLWKDQETRLPFLDMYNWAPGQAHNQFFQTLGESGLIGVAGLVFYVGILIKLGWRYAKESKYLTIMMVLLLLIRGITESTLESNLFKENFLYHFMTFALLMIYVKREKERTGQQSIAE</sequence>
<evidence type="ECO:0000256" key="4">
    <source>
        <dbReference type="ARBA" id="ARBA00023136"/>
    </source>
</evidence>